<reference evidence="2 3" key="1">
    <citation type="submission" date="2016-10" db="EMBL/GenBank/DDBJ databases">
        <authorList>
            <person name="de Groot N.N."/>
        </authorList>
    </citation>
    <scope>NUCLEOTIDE SEQUENCE [LARGE SCALE GENOMIC DNA]</scope>
    <source>
        <strain evidence="2 3">DSM 18346</strain>
    </source>
</reference>
<keyword evidence="3" id="KW-1185">Reference proteome</keyword>
<dbReference type="AlphaFoldDB" id="A0A1G9GHR6"/>
<evidence type="ECO:0000313" key="3">
    <source>
        <dbReference type="Proteomes" id="UP000198718"/>
    </source>
</evidence>
<organism evidence="2 3">
    <name type="scientific">Natronincola ferrireducens</name>
    <dbReference type="NCBI Taxonomy" id="393762"/>
    <lineage>
        <taxon>Bacteria</taxon>
        <taxon>Bacillati</taxon>
        <taxon>Bacillota</taxon>
        <taxon>Clostridia</taxon>
        <taxon>Peptostreptococcales</taxon>
        <taxon>Natronincolaceae</taxon>
        <taxon>Natronincola</taxon>
    </lineage>
</organism>
<feature type="transmembrane region" description="Helical" evidence="1">
    <location>
        <begin position="87"/>
        <end position="109"/>
    </location>
</feature>
<name>A0A1G9GHR6_9FIRM</name>
<dbReference type="OrthoDB" id="1938499at2"/>
<keyword evidence="1" id="KW-1133">Transmembrane helix</keyword>
<dbReference type="RefSeq" id="WP_090553952.1">
    <property type="nucleotide sequence ID" value="NZ_FNFP01000006.1"/>
</dbReference>
<gene>
    <name evidence="2" type="ORF">SAMN05660472_02421</name>
</gene>
<feature type="transmembrane region" description="Helical" evidence="1">
    <location>
        <begin position="57"/>
        <end position="75"/>
    </location>
</feature>
<dbReference type="EMBL" id="FNFP01000006">
    <property type="protein sequence ID" value="SDL00065.1"/>
    <property type="molecule type" value="Genomic_DNA"/>
</dbReference>
<dbReference type="Proteomes" id="UP000198718">
    <property type="component" value="Unassembled WGS sequence"/>
</dbReference>
<keyword evidence="1" id="KW-0812">Transmembrane</keyword>
<keyword evidence="1" id="KW-0472">Membrane</keyword>
<protein>
    <submittedName>
        <fullName evidence="2">Uncharacterized protein</fullName>
    </submittedName>
</protein>
<feature type="transmembrane region" description="Helical" evidence="1">
    <location>
        <begin position="154"/>
        <end position="175"/>
    </location>
</feature>
<accession>A0A1G9GHR6</accession>
<evidence type="ECO:0000313" key="2">
    <source>
        <dbReference type="EMBL" id="SDL00065.1"/>
    </source>
</evidence>
<evidence type="ECO:0000256" key="1">
    <source>
        <dbReference type="SAM" id="Phobius"/>
    </source>
</evidence>
<dbReference type="STRING" id="393762.SAMN05660472_02421"/>
<sequence>MTMGYKKIFWGIFIATFNIIIGRITILPAFVGWIVVLTGLSELEENSTGGDFSGSKISAMVLVAASLGGGLVSLLGGSNVESFLPLLFYPLFVIAIEFVVFHKILEVSVHNFNGMDHQETADKYTSKDRTYIILMGITMVLMIIAFTVNHGTTGFIGAVMAMISRIYLMVVMNSLSKEDYTTDDKNACQGDVLIAMDLEIFQEKND</sequence>
<proteinExistence type="predicted"/>
<feature type="transmembrane region" description="Helical" evidence="1">
    <location>
        <begin position="12"/>
        <end position="36"/>
    </location>
</feature>
<feature type="transmembrane region" description="Helical" evidence="1">
    <location>
        <begin position="130"/>
        <end position="148"/>
    </location>
</feature>